<evidence type="ECO:0000256" key="12">
    <source>
        <dbReference type="ARBA" id="ARBA00023136"/>
    </source>
</evidence>
<dbReference type="CDD" id="cd11056">
    <property type="entry name" value="CYP6-like"/>
    <property type="match status" value="1"/>
</dbReference>
<dbReference type="PANTHER" id="PTHR24292">
    <property type="entry name" value="CYTOCHROME P450"/>
    <property type="match status" value="1"/>
</dbReference>
<dbReference type="PRINTS" id="PR00463">
    <property type="entry name" value="EP450I"/>
</dbReference>
<comment type="cofactor">
    <cofactor evidence="1 13">
        <name>heme</name>
        <dbReference type="ChEBI" id="CHEBI:30413"/>
    </cofactor>
</comment>
<keyword evidence="11 14" id="KW-0503">Monooxygenase</keyword>
<dbReference type="EMBL" id="JAYRBN010000050">
    <property type="protein sequence ID" value="KAL2744605.1"/>
    <property type="molecule type" value="Genomic_DNA"/>
</dbReference>
<keyword evidence="15" id="KW-1133">Transmembrane helix</keyword>
<name>A0ABD2CHP9_VESMC</name>
<comment type="similarity">
    <text evidence="4 14">Belongs to the cytochrome P450 family.</text>
</comment>
<keyword evidence="17" id="KW-1185">Reference proteome</keyword>
<dbReference type="InterPro" id="IPR001128">
    <property type="entry name" value="Cyt_P450"/>
</dbReference>
<evidence type="ECO:0000256" key="7">
    <source>
        <dbReference type="ARBA" id="ARBA00022824"/>
    </source>
</evidence>
<evidence type="ECO:0000256" key="10">
    <source>
        <dbReference type="ARBA" id="ARBA00023004"/>
    </source>
</evidence>
<dbReference type="InterPro" id="IPR036396">
    <property type="entry name" value="Cyt_P450_sf"/>
</dbReference>
<keyword evidence="8" id="KW-0492">Microsome</keyword>
<comment type="caution">
    <text evidence="16">The sequence shown here is derived from an EMBL/GenBank/DDBJ whole genome shotgun (WGS) entry which is preliminary data.</text>
</comment>
<dbReference type="Pfam" id="PF00067">
    <property type="entry name" value="p450"/>
    <property type="match status" value="1"/>
</dbReference>
<dbReference type="GO" id="GO:0005789">
    <property type="term" value="C:endoplasmic reticulum membrane"/>
    <property type="evidence" value="ECO:0007669"/>
    <property type="project" value="UniProtKB-SubCell"/>
</dbReference>
<dbReference type="InterPro" id="IPR050476">
    <property type="entry name" value="Insect_CytP450_Detox"/>
</dbReference>
<dbReference type="FunFam" id="1.10.630.10:FF:000042">
    <property type="entry name" value="Cytochrome P450"/>
    <property type="match status" value="1"/>
</dbReference>
<keyword evidence="9 14" id="KW-0560">Oxidoreductase</keyword>
<dbReference type="Proteomes" id="UP001607303">
    <property type="component" value="Unassembled WGS sequence"/>
</dbReference>
<evidence type="ECO:0000256" key="15">
    <source>
        <dbReference type="SAM" id="Phobius"/>
    </source>
</evidence>
<keyword evidence="6 13" id="KW-0479">Metal-binding</keyword>
<keyword evidence="12 15" id="KW-0472">Membrane</keyword>
<evidence type="ECO:0000313" key="17">
    <source>
        <dbReference type="Proteomes" id="UP001607303"/>
    </source>
</evidence>
<evidence type="ECO:0000256" key="2">
    <source>
        <dbReference type="ARBA" id="ARBA00004174"/>
    </source>
</evidence>
<evidence type="ECO:0000256" key="4">
    <source>
        <dbReference type="ARBA" id="ARBA00010617"/>
    </source>
</evidence>
<feature type="transmembrane region" description="Helical" evidence="15">
    <location>
        <begin position="64"/>
        <end position="87"/>
    </location>
</feature>
<comment type="subcellular location">
    <subcellularLocation>
        <location evidence="3">Endoplasmic reticulum membrane</location>
        <topology evidence="3">Peripheral membrane protein</topology>
    </subcellularLocation>
    <subcellularLocation>
        <location evidence="2">Microsome membrane</location>
        <topology evidence="2">Peripheral membrane protein</topology>
    </subcellularLocation>
</comment>
<evidence type="ECO:0000256" key="14">
    <source>
        <dbReference type="RuleBase" id="RU000461"/>
    </source>
</evidence>
<dbReference type="GO" id="GO:0004497">
    <property type="term" value="F:monooxygenase activity"/>
    <property type="evidence" value="ECO:0007669"/>
    <property type="project" value="UniProtKB-KW"/>
</dbReference>
<evidence type="ECO:0000256" key="3">
    <source>
        <dbReference type="ARBA" id="ARBA00004406"/>
    </source>
</evidence>
<organism evidence="16 17">
    <name type="scientific">Vespula maculifrons</name>
    <name type="common">Eastern yellow jacket</name>
    <name type="synonym">Wasp</name>
    <dbReference type="NCBI Taxonomy" id="7453"/>
    <lineage>
        <taxon>Eukaryota</taxon>
        <taxon>Metazoa</taxon>
        <taxon>Ecdysozoa</taxon>
        <taxon>Arthropoda</taxon>
        <taxon>Hexapoda</taxon>
        <taxon>Insecta</taxon>
        <taxon>Pterygota</taxon>
        <taxon>Neoptera</taxon>
        <taxon>Endopterygota</taxon>
        <taxon>Hymenoptera</taxon>
        <taxon>Apocrita</taxon>
        <taxon>Aculeata</taxon>
        <taxon>Vespoidea</taxon>
        <taxon>Vespidae</taxon>
        <taxon>Vespinae</taxon>
        <taxon>Vespula</taxon>
    </lineage>
</organism>
<dbReference type="InterPro" id="IPR017972">
    <property type="entry name" value="Cyt_P450_CS"/>
</dbReference>
<evidence type="ECO:0000256" key="8">
    <source>
        <dbReference type="ARBA" id="ARBA00022848"/>
    </source>
</evidence>
<keyword evidence="10 13" id="KW-0408">Iron</keyword>
<evidence type="ECO:0000256" key="1">
    <source>
        <dbReference type="ARBA" id="ARBA00001971"/>
    </source>
</evidence>
<dbReference type="PRINTS" id="PR00385">
    <property type="entry name" value="P450"/>
</dbReference>
<keyword evidence="5 13" id="KW-0349">Heme</keyword>
<proteinExistence type="inferred from homology"/>
<keyword evidence="7" id="KW-0256">Endoplasmic reticulum</keyword>
<dbReference type="PROSITE" id="PS00086">
    <property type="entry name" value="CYTOCHROME_P450"/>
    <property type="match status" value="1"/>
</dbReference>
<feature type="binding site" description="axial binding residue" evidence="13">
    <location>
        <position position="507"/>
    </location>
    <ligand>
        <name>heme</name>
        <dbReference type="ChEBI" id="CHEBI:30413"/>
    </ligand>
    <ligandPart>
        <name>Fe</name>
        <dbReference type="ChEBI" id="CHEBI:18248"/>
    </ligandPart>
</feature>
<evidence type="ECO:0000256" key="11">
    <source>
        <dbReference type="ARBA" id="ARBA00023033"/>
    </source>
</evidence>
<dbReference type="PANTHER" id="PTHR24292:SF54">
    <property type="entry name" value="CYP9F3-RELATED"/>
    <property type="match status" value="1"/>
</dbReference>
<accession>A0ABD2CHP9</accession>
<sequence length="565" mass="66304">MFNQYYPNFRRHSTRRKIFNSESDSFCMSGSSKLKLNRLIRKKLKFSDKNIIQKYRNDYHISTVNMVGIFEILSGLAVILLLLYYYLTSNFDFWKVRGVKGPRPIPLFGNTKDVIFQNKILAQYLEELCLLPCYKDEPYIGIFVRNTPILILKDPVLIKDVLIKDFTSFSERHTSVEPLSQHLFHLEVAKWRPLRNKLSPAFTSGKLKEMFPLIVECSHHLEQYINNMPDNNTVEIYELMGKFNTDVIGNCAFGIEMNAIADDNSEFRKMGKEIFHSSLKREIREALRTSFPKLYNHLSFLFDYSNLTNFFLNIVKETMEYRKKYNFIRHDFINILMELKEQPNKLGEEIELTDSLCAAQAYLFFGAGFESSSWTMSNVLYELAQHHDIQDKVREEIKEEYSRNNGTIVFESIKRMKYLHAVFQETLRKHPPVWNLFRKCTASSYTFQGTKLTIPKNQTIFIPILGIHHDPNIYPKPEVFDPKRFIDENNIINDTTYIPFGRGPRSCMGERFADYQSKVGLATFLRNYKIDVSEKTEIPYGIRQSSFLLHPTNGIYLKISKINEE</sequence>
<dbReference type="InterPro" id="IPR002401">
    <property type="entry name" value="Cyt_P450_E_grp-I"/>
</dbReference>
<protein>
    <submittedName>
        <fullName evidence="16">Cytochrome P450 6a17</fullName>
    </submittedName>
</protein>
<evidence type="ECO:0000256" key="6">
    <source>
        <dbReference type="ARBA" id="ARBA00022723"/>
    </source>
</evidence>
<evidence type="ECO:0000256" key="5">
    <source>
        <dbReference type="ARBA" id="ARBA00022617"/>
    </source>
</evidence>
<dbReference type="SUPFAM" id="SSF48264">
    <property type="entry name" value="Cytochrome P450"/>
    <property type="match status" value="1"/>
</dbReference>
<dbReference type="Gene3D" id="1.10.630.10">
    <property type="entry name" value="Cytochrome P450"/>
    <property type="match status" value="1"/>
</dbReference>
<reference evidence="16 17" key="1">
    <citation type="journal article" date="2024" name="Ann. Entomol. Soc. Am.">
        <title>Genomic analyses of the southern and eastern yellowjacket wasps (Hymenoptera: Vespidae) reveal evolutionary signatures of social life.</title>
        <authorList>
            <person name="Catto M.A."/>
            <person name="Caine P.B."/>
            <person name="Orr S.E."/>
            <person name="Hunt B.G."/>
            <person name="Goodisman M.A.D."/>
        </authorList>
    </citation>
    <scope>NUCLEOTIDE SEQUENCE [LARGE SCALE GENOMIC DNA]</scope>
    <source>
        <strain evidence="16">232</strain>
        <tissue evidence="16">Head and thorax</tissue>
    </source>
</reference>
<evidence type="ECO:0000313" key="16">
    <source>
        <dbReference type="EMBL" id="KAL2744605.1"/>
    </source>
</evidence>
<keyword evidence="15" id="KW-0812">Transmembrane</keyword>
<gene>
    <name evidence="16" type="ORF">V1477_007147</name>
</gene>
<evidence type="ECO:0000256" key="13">
    <source>
        <dbReference type="PIRSR" id="PIRSR602401-1"/>
    </source>
</evidence>
<dbReference type="GO" id="GO:0046872">
    <property type="term" value="F:metal ion binding"/>
    <property type="evidence" value="ECO:0007669"/>
    <property type="project" value="UniProtKB-KW"/>
</dbReference>
<evidence type="ECO:0000256" key="9">
    <source>
        <dbReference type="ARBA" id="ARBA00023002"/>
    </source>
</evidence>
<dbReference type="AlphaFoldDB" id="A0ABD2CHP9"/>